<dbReference type="Proteomes" id="UP000578077">
    <property type="component" value="Unassembled WGS sequence"/>
</dbReference>
<reference evidence="5 6" key="1">
    <citation type="submission" date="2020-08" db="EMBL/GenBank/DDBJ databases">
        <title>Sequencing the genomes of 1000 actinobacteria strains.</title>
        <authorList>
            <person name="Klenk H.-P."/>
        </authorList>
    </citation>
    <scope>NUCLEOTIDE SEQUENCE [LARGE SCALE GENOMIC DNA]</scope>
    <source>
        <strain evidence="5 6">DSM 44593</strain>
    </source>
</reference>
<dbReference type="AlphaFoldDB" id="A0A841E743"/>
<feature type="domain" description="HTH gntR-type" evidence="4">
    <location>
        <begin position="4"/>
        <end position="72"/>
    </location>
</feature>
<gene>
    <name evidence="5" type="ORF">HNR25_002413</name>
</gene>
<dbReference type="InterPro" id="IPR036390">
    <property type="entry name" value="WH_DNA-bd_sf"/>
</dbReference>
<accession>A0A841E743</accession>
<dbReference type="PANTHER" id="PTHR44846:SF17">
    <property type="entry name" value="GNTR-FAMILY TRANSCRIPTIONAL REGULATOR"/>
    <property type="match status" value="1"/>
</dbReference>
<dbReference type="Pfam" id="PF07702">
    <property type="entry name" value="UTRA"/>
    <property type="match status" value="1"/>
</dbReference>
<keyword evidence="3" id="KW-0804">Transcription</keyword>
<keyword evidence="1" id="KW-0805">Transcription regulation</keyword>
<dbReference type="SMART" id="SM00866">
    <property type="entry name" value="UTRA"/>
    <property type="match status" value="1"/>
</dbReference>
<dbReference type="InterPro" id="IPR000524">
    <property type="entry name" value="Tscrpt_reg_HTH_GntR"/>
</dbReference>
<keyword evidence="6" id="KW-1185">Reference proteome</keyword>
<comment type="caution">
    <text evidence="5">The sequence shown here is derived from an EMBL/GenBank/DDBJ whole genome shotgun (WGS) entry which is preliminary data.</text>
</comment>
<keyword evidence="2" id="KW-0238">DNA-binding</keyword>
<dbReference type="PANTHER" id="PTHR44846">
    <property type="entry name" value="MANNOSYL-D-GLYCERATE TRANSPORT/METABOLISM SYSTEM REPRESSOR MNGR-RELATED"/>
    <property type="match status" value="1"/>
</dbReference>
<dbReference type="InterPro" id="IPR036388">
    <property type="entry name" value="WH-like_DNA-bd_sf"/>
</dbReference>
<dbReference type="Gene3D" id="3.40.1410.10">
    <property type="entry name" value="Chorismate lyase-like"/>
    <property type="match status" value="1"/>
</dbReference>
<dbReference type="Pfam" id="PF00392">
    <property type="entry name" value="GntR"/>
    <property type="match status" value="1"/>
</dbReference>
<organism evidence="5 6">
    <name type="scientific">Streptomonospora salina</name>
    <dbReference type="NCBI Taxonomy" id="104205"/>
    <lineage>
        <taxon>Bacteria</taxon>
        <taxon>Bacillati</taxon>
        <taxon>Actinomycetota</taxon>
        <taxon>Actinomycetes</taxon>
        <taxon>Streptosporangiales</taxon>
        <taxon>Nocardiopsidaceae</taxon>
        <taxon>Streptomonospora</taxon>
    </lineage>
</organism>
<evidence type="ECO:0000259" key="4">
    <source>
        <dbReference type="PROSITE" id="PS50949"/>
    </source>
</evidence>
<dbReference type="GO" id="GO:0003677">
    <property type="term" value="F:DNA binding"/>
    <property type="evidence" value="ECO:0007669"/>
    <property type="project" value="UniProtKB-KW"/>
</dbReference>
<dbReference type="InterPro" id="IPR028978">
    <property type="entry name" value="Chorismate_lyase_/UTRA_dom_sf"/>
</dbReference>
<dbReference type="RefSeq" id="WP_184635063.1">
    <property type="nucleotide sequence ID" value="NZ_BAABKT010000041.1"/>
</dbReference>
<name>A0A841E743_9ACTN</name>
<evidence type="ECO:0000256" key="1">
    <source>
        <dbReference type="ARBA" id="ARBA00023015"/>
    </source>
</evidence>
<protein>
    <submittedName>
        <fullName evidence="5">GntR family transcriptional regulator</fullName>
    </submittedName>
</protein>
<dbReference type="PROSITE" id="PS50949">
    <property type="entry name" value="HTH_GNTR"/>
    <property type="match status" value="1"/>
</dbReference>
<evidence type="ECO:0000256" key="3">
    <source>
        <dbReference type="ARBA" id="ARBA00023163"/>
    </source>
</evidence>
<evidence type="ECO:0000256" key="2">
    <source>
        <dbReference type="ARBA" id="ARBA00023125"/>
    </source>
</evidence>
<dbReference type="GO" id="GO:0003700">
    <property type="term" value="F:DNA-binding transcription factor activity"/>
    <property type="evidence" value="ECO:0007669"/>
    <property type="project" value="InterPro"/>
</dbReference>
<proteinExistence type="predicted"/>
<dbReference type="SUPFAM" id="SSF64288">
    <property type="entry name" value="Chorismate lyase-like"/>
    <property type="match status" value="1"/>
</dbReference>
<dbReference type="CDD" id="cd07377">
    <property type="entry name" value="WHTH_GntR"/>
    <property type="match status" value="1"/>
</dbReference>
<dbReference type="GO" id="GO:0045892">
    <property type="term" value="P:negative regulation of DNA-templated transcription"/>
    <property type="evidence" value="ECO:0007669"/>
    <property type="project" value="TreeGrafter"/>
</dbReference>
<dbReference type="SUPFAM" id="SSF46785">
    <property type="entry name" value="Winged helix' DNA-binding domain"/>
    <property type="match status" value="1"/>
</dbReference>
<dbReference type="InterPro" id="IPR011663">
    <property type="entry name" value="UTRA"/>
</dbReference>
<dbReference type="SMART" id="SM00345">
    <property type="entry name" value="HTH_GNTR"/>
    <property type="match status" value="1"/>
</dbReference>
<evidence type="ECO:0000313" key="5">
    <source>
        <dbReference type="EMBL" id="MBB5998662.1"/>
    </source>
</evidence>
<dbReference type="EMBL" id="JACHLY010000001">
    <property type="protein sequence ID" value="MBB5998662.1"/>
    <property type="molecule type" value="Genomic_DNA"/>
</dbReference>
<evidence type="ECO:0000313" key="6">
    <source>
        <dbReference type="Proteomes" id="UP000578077"/>
    </source>
</evidence>
<sequence>MDGRPRYQGVADVVRSSILSGEFDPGSRLPSRTRLARAHGVSEQVSRHALRLLVSEGLVEARPGSGYYVRSVPQIHRFSRTDRASGSGVDPLRHEDMGTGTEAACGLVARRLDVRDGVRVFRTRCLGTADGVPVALHTAWEPAALTQGTLRTPADADPGSGVLQRLAAAGVTIDRVVEEVGVRPLRDPESSLLKLAPGLPVLVVERTHYQGRRPVETSDLVGSTDHCRLIYRLGLARSPRQETR</sequence>
<dbReference type="Gene3D" id="1.10.10.10">
    <property type="entry name" value="Winged helix-like DNA-binding domain superfamily/Winged helix DNA-binding domain"/>
    <property type="match status" value="1"/>
</dbReference>
<dbReference type="InterPro" id="IPR050679">
    <property type="entry name" value="Bact_HTH_transcr_reg"/>
</dbReference>